<dbReference type="STRING" id="400727.A0A2T7NH12"/>
<keyword evidence="6" id="KW-1185">Reference proteome</keyword>
<dbReference type="CDD" id="cd00051">
    <property type="entry name" value="EFh"/>
    <property type="match status" value="1"/>
</dbReference>
<dbReference type="Proteomes" id="UP000245119">
    <property type="component" value="Linkage Group LG12"/>
</dbReference>
<comment type="caution">
    <text evidence="5">The sequence shown here is derived from an EMBL/GenBank/DDBJ whole genome shotgun (WGS) entry which is preliminary data.</text>
</comment>
<dbReference type="PANTHER" id="PTHR12178:SF10">
    <property type="entry name" value="N-TERMINAL EF-HAND CALCIUM-BINDING PROTEIN 1-LIKE ISOFORM X1"/>
    <property type="match status" value="1"/>
</dbReference>
<evidence type="ECO:0000313" key="6">
    <source>
        <dbReference type="Proteomes" id="UP000245119"/>
    </source>
</evidence>
<dbReference type="SUPFAM" id="SSF47473">
    <property type="entry name" value="EF-hand"/>
    <property type="match status" value="1"/>
</dbReference>
<reference evidence="5 6" key="1">
    <citation type="submission" date="2018-04" db="EMBL/GenBank/DDBJ databases">
        <title>The genome of golden apple snail Pomacea canaliculata provides insight into stress tolerance and invasive adaptation.</title>
        <authorList>
            <person name="Liu C."/>
            <person name="Liu B."/>
            <person name="Ren Y."/>
            <person name="Zhang Y."/>
            <person name="Wang H."/>
            <person name="Li S."/>
            <person name="Jiang F."/>
            <person name="Yin L."/>
            <person name="Zhang G."/>
            <person name="Qian W."/>
            <person name="Fan W."/>
        </authorList>
    </citation>
    <scope>NUCLEOTIDE SEQUENCE [LARGE SCALE GENOMIC DNA]</scope>
    <source>
        <strain evidence="5">SZHN2017</strain>
        <tissue evidence="5">Muscle</tissue>
    </source>
</reference>
<proteinExistence type="predicted"/>
<evidence type="ECO:0000256" key="2">
    <source>
        <dbReference type="SAM" id="MobiDB-lite"/>
    </source>
</evidence>
<dbReference type="Gene3D" id="1.10.238.10">
    <property type="entry name" value="EF-hand"/>
    <property type="match status" value="1"/>
</dbReference>
<keyword evidence="1" id="KW-0106">Calcium</keyword>
<feature type="domain" description="ABM" evidence="4">
    <location>
        <begin position="246"/>
        <end position="334"/>
    </location>
</feature>
<name>A0A2T7NH12_POMCA</name>
<evidence type="ECO:0008006" key="7">
    <source>
        <dbReference type="Google" id="ProtNLM"/>
    </source>
</evidence>
<dbReference type="InterPro" id="IPR018247">
    <property type="entry name" value="EF_Hand_1_Ca_BS"/>
</dbReference>
<evidence type="ECO:0000256" key="1">
    <source>
        <dbReference type="ARBA" id="ARBA00022837"/>
    </source>
</evidence>
<dbReference type="EMBL" id="PZQS01000012">
    <property type="protein sequence ID" value="PVD20461.1"/>
    <property type="molecule type" value="Genomic_DNA"/>
</dbReference>
<dbReference type="GO" id="GO:0005737">
    <property type="term" value="C:cytoplasm"/>
    <property type="evidence" value="ECO:0007669"/>
    <property type="project" value="TreeGrafter"/>
</dbReference>
<dbReference type="OrthoDB" id="289247at2759"/>
<evidence type="ECO:0000313" key="5">
    <source>
        <dbReference type="EMBL" id="PVD20461.1"/>
    </source>
</evidence>
<dbReference type="InterPro" id="IPR011992">
    <property type="entry name" value="EF-hand-dom_pair"/>
</dbReference>
<dbReference type="Pfam" id="PF13499">
    <property type="entry name" value="EF-hand_7"/>
    <property type="match status" value="1"/>
</dbReference>
<organism evidence="5 6">
    <name type="scientific">Pomacea canaliculata</name>
    <name type="common">Golden apple snail</name>
    <dbReference type="NCBI Taxonomy" id="400727"/>
    <lineage>
        <taxon>Eukaryota</taxon>
        <taxon>Metazoa</taxon>
        <taxon>Spiralia</taxon>
        <taxon>Lophotrochozoa</taxon>
        <taxon>Mollusca</taxon>
        <taxon>Gastropoda</taxon>
        <taxon>Caenogastropoda</taxon>
        <taxon>Architaenioglossa</taxon>
        <taxon>Ampullarioidea</taxon>
        <taxon>Ampullariidae</taxon>
        <taxon>Pomacea</taxon>
    </lineage>
</organism>
<dbReference type="SUPFAM" id="SSF54909">
    <property type="entry name" value="Dimeric alpha+beta barrel"/>
    <property type="match status" value="1"/>
</dbReference>
<dbReference type="Gene3D" id="3.30.70.100">
    <property type="match status" value="1"/>
</dbReference>
<dbReference type="InterPro" id="IPR002048">
    <property type="entry name" value="EF_hand_dom"/>
</dbReference>
<dbReference type="PANTHER" id="PTHR12178">
    <property type="entry name" value="EF-HAND DOMAIN-CONTAINING PROTEIN"/>
    <property type="match status" value="1"/>
</dbReference>
<feature type="region of interest" description="Disordered" evidence="2">
    <location>
        <begin position="486"/>
        <end position="507"/>
    </location>
</feature>
<dbReference type="GO" id="GO:0005509">
    <property type="term" value="F:calcium ion binding"/>
    <property type="evidence" value="ECO:0007669"/>
    <property type="project" value="InterPro"/>
</dbReference>
<dbReference type="InterPro" id="IPR007138">
    <property type="entry name" value="ABM_dom"/>
</dbReference>
<gene>
    <name evidence="5" type="ORF">C0Q70_18617</name>
</gene>
<dbReference type="InterPro" id="IPR011008">
    <property type="entry name" value="Dimeric_a/b-barrel"/>
</dbReference>
<dbReference type="PROSITE" id="PS00018">
    <property type="entry name" value="EF_HAND_1"/>
    <property type="match status" value="1"/>
</dbReference>
<dbReference type="InterPro" id="IPR039862">
    <property type="entry name" value="NECAB1/2/3"/>
</dbReference>
<dbReference type="SMART" id="SM00054">
    <property type="entry name" value="EFh"/>
    <property type="match status" value="2"/>
</dbReference>
<dbReference type="Pfam" id="PF03992">
    <property type="entry name" value="ABM"/>
    <property type="match status" value="1"/>
</dbReference>
<dbReference type="GO" id="GO:0042984">
    <property type="term" value="P:regulation of amyloid precursor protein biosynthetic process"/>
    <property type="evidence" value="ECO:0007669"/>
    <property type="project" value="TreeGrafter"/>
</dbReference>
<evidence type="ECO:0000259" key="4">
    <source>
        <dbReference type="PROSITE" id="PS51725"/>
    </source>
</evidence>
<dbReference type="PROSITE" id="PS50222">
    <property type="entry name" value="EF_HAND_2"/>
    <property type="match status" value="1"/>
</dbReference>
<protein>
    <recommendedName>
        <fullName evidence="7">EF-hand domain-containing protein</fullName>
    </recommendedName>
</protein>
<dbReference type="AlphaFoldDB" id="A0A2T7NH12"/>
<sequence length="592" mass="67535">MASLETSEQEKGMKIFLDVFRRADKNDDGFISWEEFISYFADGVVGKEELESLFNEIDTHNTHNIDTGELCAYFSQHLGEFKEVFGMLEDLNKSITDVLFSISKAHDAADHRKKFVTRFLLQEVISQISALQRPLEAASESVDNKARAEMGEGVAPLKPEDLLKKGDGPSVIPGRVVRRAKRQVSSQSASSDGIVCVFHLFSTGISPALSAQVERLASLIEHLETKINFDGFRDEEVIPGEDTTLLLVQREFVSKENKIEEFRAQLRSYVDVTQGFNGCLNISVRDLRATNTFSVYEIWSTEELYIQNCDSAATKTLYQTSAELLERPETVHSMKIPNKELAHDVLQTKNRSLSVDSVTRHITIPDVRTVTAHNHLLSVDRVKLLGKEPKTEICLYQTLHGKLDKDLIKKFSDSLFWNSAYKSEFINFLGSNIRCDSRTHEPHSDMFAALDKAPPPVDREAQEWQQVRATSNGLLHEDKVWEPRNPRPWFQTDPISHAPGKEKKLRSDEEERIVQNKIWDLVKRNDLYYQYREEIPGYTGFKVGSVNPKDPLGNPPGHNPLRDQSVIHAAYSRYNPHYYQKNTYHVGHVNHF</sequence>
<evidence type="ECO:0000259" key="3">
    <source>
        <dbReference type="PROSITE" id="PS50222"/>
    </source>
</evidence>
<accession>A0A2T7NH12</accession>
<feature type="domain" description="EF-hand" evidence="3">
    <location>
        <begin position="11"/>
        <end position="46"/>
    </location>
</feature>
<dbReference type="PROSITE" id="PS51725">
    <property type="entry name" value="ABM"/>
    <property type="match status" value="1"/>
</dbReference>